<evidence type="ECO:0000256" key="2">
    <source>
        <dbReference type="SAM" id="Phobius"/>
    </source>
</evidence>
<keyword evidence="2" id="KW-1133">Transmembrane helix</keyword>
<evidence type="ECO:0000313" key="4">
    <source>
        <dbReference type="Proteomes" id="UP000694416"/>
    </source>
</evidence>
<gene>
    <name evidence="3" type="primary">MCEMP1</name>
</gene>
<dbReference type="PANTHER" id="PTHR37856:SF1">
    <property type="entry name" value="MAST CELL-EXPRESSED MEMBRANE PROTEIN 1"/>
    <property type="match status" value="1"/>
</dbReference>
<evidence type="ECO:0000256" key="1">
    <source>
        <dbReference type="SAM" id="MobiDB-lite"/>
    </source>
</evidence>
<organism evidence="3 4">
    <name type="scientific">Piliocolobus tephrosceles</name>
    <name type="common">Ugandan red Colobus</name>
    <dbReference type="NCBI Taxonomy" id="591936"/>
    <lineage>
        <taxon>Eukaryota</taxon>
        <taxon>Metazoa</taxon>
        <taxon>Chordata</taxon>
        <taxon>Craniata</taxon>
        <taxon>Vertebrata</taxon>
        <taxon>Euteleostomi</taxon>
        <taxon>Mammalia</taxon>
        <taxon>Eutheria</taxon>
        <taxon>Euarchontoglires</taxon>
        <taxon>Primates</taxon>
        <taxon>Haplorrhini</taxon>
        <taxon>Catarrhini</taxon>
        <taxon>Cercopithecidae</taxon>
        <taxon>Colobinae</taxon>
        <taxon>Piliocolobus</taxon>
    </lineage>
</organism>
<dbReference type="Proteomes" id="UP000694416">
    <property type="component" value="Unplaced"/>
</dbReference>
<evidence type="ECO:0000313" key="3">
    <source>
        <dbReference type="Ensembl" id="ENSPTEP00000030795.1"/>
    </source>
</evidence>
<accession>A0A8C9IGS1</accession>
<protein>
    <submittedName>
        <fullName evidence="3">Mast cell expressed membrane protein 1</fullName>
    </submittedName>
</protein>
<dbReference type="InterPro" id="IPR038818">
    <property type="entry name" value="MCEMP1"/>
</dbReference>
<dbReference type="PANTHER" id="PTHR37856">
    <property type="entry name" value="MAST CELL-EXPRESSED MEMBRANE PROTEIN 1"/>
    <property type="match status" value="1"/>
</dbReference>
<dbReference type="Ensembl" id="ENSPTET00000042586.1">
    <property type="protein sequence ID" value="ENSPTEP00000030795.1"/>
    <property type="gene ID" value="ENSPTEG00000029926.1"/>
</dbReference>
<sequence>MEVEEIYKHQEVKMQAPAFKDKKRGISAKNQGAHDPDYENITLAFRNQDHGKGGHSRPTSQVPAQGRPPSDPTQVPRWLYRAILSLYILLALAFVLCIILSAFIMMKNAEMSKQLRGFETELWNVSNSMQACEERQKVWKSVQSSIIMVRSKVDKLETQLADIRNVDMKVQEILELLQTKPRKLAPRGEVEEGGWDFGFSPSSSPRGGICLTVGLSPSPESSPQ</sequence>
<reference evidence="3" key="2">
    <citation type="submission" date="2025-09" db="UniProtKB">
        <authorList>
            <consortium name="Ensembl"/>
        </authorList>
    </citation>
    <scope>IDENTIFICATION</scope>
</reference>
<feature type="transmembrane region" description="Helical" evidence="2">
    <location>
        <begin position="78"/>
        <end position="106"/>
    </location>
</feature>
<proteinExistence type="predicted"/>
<keyword evidence="4" id="KW-1185">Reference proteome</keyword>
<reference evidence="3" key="1">
    <citation type="submission" date="2025-08" db="UniProtKB">
        <authorList>
            <consortium name="Ensembl"/>
        </authorList>
    </citation>
    <scope>IDENTIFICATION</scope>
</reference>
<keyword evidence="2" id="KW-0812">Transmembrane</keyword>
<name>A0A8C9IGS1_9PRIM</name>
<dbReference type="AlphaFoldDB" id="A0A8C9IGS1"/>
<feature type="region of interest" description="Disordered" evidence="1">
    <location>
        <begin position="18"/>
        <end position="72"/>
    </location>
</feature>
<keyword evidence="2" id="KW-0472">Membrane</keyword>